<feature type="region of interest" description="Disordered" evidence="1">
    <location>
        <begin position="212"/>
        <end position="287"/>
    </location>
</feature>
<sequence length="287" mass="31753">MSSPGSADGVRQSPAPAHAPASAKQEETTSANFQEYGMARQRNHALGDRNLASASLAKEAPLPYDDEDPPLPEEALPEDDGWTYQWDYGKQDFIFYNTITGQYQWENPRQPNAAATNNGPYARSANDSAAIAPAPSSGMPGISSPPKRKYGGYNPAIHGNYDPNADYAREAEREEEEAEATAAAAAAAAVAALSNANSGDYTTTAQFNRYTGRYQQAGMNPEHHNDENKSRRQMNAYFDVDAAANSHDGRSLKAERRNQNLSKKQLKNFQHKRREKKEEKRRAWLRD</sequence>
<proteinExistence type="predicted"/>
<dbReference type="EMBL" id="WVTA01000017">
    <property type="protein sequence ID" value="KAK3200925.1"/>
    <property type="molecule type" value="Genomic_DNA"/>
</dbReference>
<dbReference type="InterPro" id="IPR036020">
    <property type="entry name" value="WW_dom_sf"/>
</dbReference>
<feature type="compositionally biased region" description="Basic and acidic residues" evidence="1">
    <location>
        <begin position="247"/>
        <end position="258"/>
    </location>
</feature>
<keyword evidence="4" id="KW-1185">Reference proteome</keyword>
<feature type="compositionally biased region" description="Basic and acidic residues" evidence="1">
    <location>
        <begin position="276"/>
        <end position="287"/>
    </location>
</feature>
<evidence type="ECO:0000313" key="3">
    <source>
        <dbReference type="EMBL" id="KAK3200925.1"/>
    </source>
</evidence>
<evidence type="ECO:0000313" key="4">
    <source>
        <dbReference type="Proteomes" id="UP001280581"/>
    </source>
</evidence>
<organism evidence="3 4">
    <name type="scientific">Pseudopithomyces chartarum</name>
    <dbReference type="NCBI Taxonomy" id="1892770"/>
    <lineage>
        <taxon>Eukaryota</taxon>
        <taxon>Fungi</taxon>
        <taxon>Dikarya</taxon>
        <taxon>Ascomycota</taxon>
        <taxon>Pezizomycotina</taxon>
        <taxon>Dothideomycetes</taxon>
        <taxon>Pleosporomycetidae</taxon>
        <taxon>Pleosporales</taxon>
        <taxon>Massarineae</taxon>
        <taxon>Didymosphaeriaceae</taxon>
        <taxon>Pseudopithomyces</taxon>
    </lineage>
</organism>
<dbReference type="InterPro" id="IPR001202">
    <property type="entry name" value="WW_dom"/>
</dbReference>
<dbReference type="SUPFAM" id="SSF51045">
    <property type="entry name" value="WW domain"/>
    <property type="match status" value="1"/>
</dbReference>
<accession>A0AAN6LQH3</accession>
<dbReference type="Proteomes" id="UP001280581">
    <property type="component" value="Unassembled WGS sequence"/>
</dbReference>
<protein>
    <recommendedName>
        <fullName evidence="2">WW domain-containing protein</fullName>
    </recommendedName>
</protein>
<evidence type="ECO:0000256" key="1">
    <source>
        <dbReference type="SAM" id="MobiDB-lite"/>
    </source>
</evidence>
<feature type="compositionally biased region" description="Polar residues" evidence="1">
    <location>
        <begin position="107"/>
        <end position="119"/>
    </location>
</feature>
<reference evidence="3 4" key="1">
    <citation type="submission" date="2021-02" db="EMBL/GenBank/DDBJ databases">
        <title>Genome assembly of Pseudopithomyces chartarum.</title>
        <authorList>
            <person name="Jauregui R."/>
            <person name="Singh J."/>
            <person name="Voisey C."/>
        </authorList>
    </citation>
    <scope>NUCLEOTIDE SEQUENCE [LARGE SCALE GENOMIC DNA]</scope>
    <source>
        <strain evidence="3 4">AGR01</strain>
    </source>
</reference>
<feature type="compositionally biased region" description="Low complexity" evidence="1">
    <location>
        <begin position="132"/>
        <end position="145"/>
    </location>
</feature>
<feature type="compositionally biased region" description="Acidic residues" evidence="1">
    <location>
        <begin position="64"/>
        <end position="81"/>
    </location>
</feature>
<dbReference type="AlphaFoldDB" id="A0AAN6LQH3"/>
<feature type="compositionally biased region" description="Basic residues" evidence="1">
    <location>
        <begin position="264"/>
        <end position="275"/>
    </location>
</feature>
<feature type="region of interest" description="Disordered" evidence="1">
    <location>
        <begin position="107"/>
        <end position="182"/>
    </location>
</feature>
<feature type="region of interest" description="Disordered" evidence="1">
    <location>
        <begin position="1"/>
        <end position="83"/>
    </location>
</feature>
<feature type="compositionally biased region" description="Basic and acidic residues" evidence="1">
    <location>
        <begin position="221"/>
        <end position="230"/>
    </location>
</feature>
<name>A0AAN6LQH3_9PLEO</name>
<evidence type="ECO:0000259" key="2">
    <source>
        <dbReference type="PROSITE" id="PS50020"/>
    </source>
</evidence>
<gene>
    <name evidence="3" type="ORF">GRF29_213g422148</name>
</gene>
<dbReference type="Gene3D" id="2.20.70.10">
    <property type="match status" value="1"/>
</dbReference>
<feature type="domain" description="WW" evidence="2">
    <location>
        <begin position="76"/>
        <end position="110"/>
    </location>
</feature>
<feature type="compositionally biased region" description="Low complexity" evidence="1">
    <location>
        <begin position="13"/>
        <end position="23"/>
    </location>
</feature>
<comment type="caution">
    <text evidence="3">The sequence shown here is derived from an EMBL/GenBank/DDBJ whole genome shotgun (WGS) entry which is preliminary data.</text>
</comment>
<dbReference type="PROSITE" id="PS50020">
    <property type="entry name" value="WW_DOMAIN_2"/>
    <property type="match status" value="1"/>
</dbReference>